<dbReference type="RefSeq" id="XP_012898522.1">
    <property type="nucleotide sequence ID" value="XM_013043068.1"/>
</dbReference>
<evidence type="ECO:0000313" key="2">
    <source>
        <dbReference type="Proteomes" id="UP000008312"/>
    </source>
</evidence>
<organism evidence="1">
    <name type="scientific">Blastocystis hominis</name>
    <dbReference type="NCBI Taxonomy" id="12968"/>
    <lineage>
        <taxon>Eukaryota</taxon>
        <taxon>Sar</taxon>
        <taxon>Stramenopiles</taxon>
        <taxon>Bigyra</taxon>
        <taxon>Opalozoa</taxon>
        <taxon>Opalinata</taxon>
        <taxon>Blastocystidae</taxon>
        <taxon>Blastocystis</taxon>
    </lineage>
</organism>
<dbReference type="Proteomes" id="UP000008312">
    <property type="component" value="Unassembled WGS sequence"/>
</dbReference>
<gene>
    <name evidence="1" type="ORF">GSBLH_T00007177001</name>
</gene>
<dbReference type="InParanoid" id="D8M8T5"/>
<dbReference type="AlphaFoldDB" id="D8M8T5"/>
<keyword evidence="2" id="KW-1185">Reference proteome</keyword>
<reference evidence="1" key="1">
    <citation type="submission" date="2010-02" db="EMBL/GenBank/DDBJ databases">
        <title>Sequencing and annotation of the Blastocystis hominis genome.</title>
        <authorList>
            <person name="Wincker P."/>
        </authorList>
    </citation>
    <scope>NUCLEOTIDE SEQUENCE</scope>
    <source>
        <strain evidence="1">Singapore isolate B</strain>
    </source>
</reference>
<accession>D8M8T5</accession>
<sequence>MLIVIIRDMLDVLNSICDESYEVFDKILRTDFFDAESFRSIVKNTVVLTNLDHKLTEGQQVLVDKIPGTISVKDMHRTITFVTYMDDENVELIHNLERRSREIDIGRLLKILAGTDNYRGISEILDLLCLFPSEVSARIVNYLYNLPRNGFHETLALLKYHLEQLEKDHNNPDNIYLFFEHYYNNQWLDHERKPDECMLEVIRSGDKVTCVRGKAYLRSGHLLYDGCYYKRQYHGRGRLYSENQDCYEGMFEQGKKEGTFFLYNERLRLREDHFVDDKLNGRSTEFFNDGKIRSKSEYIAGKKQGPAEIRNGMGGLIFKGSYVNNMKTGTAYEFLGPNVARLCQYNMGNREEKDLVYVALDYEDSPLHPKYDKKYYDLQNVVSIRSACDQIFMKADNPHQTVRIYVDQEVFQAMQRFEARRGYFLLSSVESIQVLCLYGNGNGLGVGPIDFESVSWLCQRLNMLNKLYLSDLRINNLFRTDLKIAAVSALILHNCYFENANFIESVTASGSLNEVVLDHCTGFEVLRFSKYFTKMIRDFTLKGLESWKGLSDRLLRFLKAGSGAE</sequence>
<name>D8M8T5_BLAHO</name>
<dbReference type="GeneID" id="24923301"/>
<proteinExistence type="predicted"/>
<protein>
    <submittedName>
        <fullName evidence="1">Uncharacterized protein</fullName>
    </submittedName>
</protein>
<dbReference type="OrthoDB" id="227665at2759"/>
<dbReference type="Gene3D" id="2.20.110.10">
    <property type="entry name" value="Histone H3 K4-specific methyltransferase SET7/9 N-terminal domain"/>
    <property type="match status" value="2"/>
</dbReference>
<evidence type="ECO:0000313" key="1">
    <source>
        <dbReference type="EMBL" id="CBK24474.2"/>
    </source>
</evidence>
<dbReference type="EMBL" id="FN668688">
    <property type="protein sequence ID" value="CBK24474.2"/>
    <property type="molecule type" value="Genomic_DNA"/>
</dbReference>
<dbReference type="SUPFAM" id="SSF82185">
    <property type="entry name" value="Histone H3 K4-specific methyltransferase SET7/9 N-terminal domain"/>
    <property type="match status" value="1"/>
</dbReference>